<dbReference type="CDD" id="cd01949">
    <property type="entry name" value="GGDEF"/>
    <property type="match status" value="1"/>
</dbReference>
<dbReference type="NCBIfam" id="TIGR00254">
    <property type="entry name" value="GGDEF"/>
    <property type="match status" value="1"/>
</dbReference>
<comment type="caution">
    <text evidence="4">Lacks conserved residue(s) required for the propagation of feature annotation.</text>
</comment>
<evidence type="ECO:0000256" key="4">
    <source>
        <dbReference type="PROSITE-ProRule" id="PRU00169"/>
    </source>
</evidence>
<dbReference type="InterPro" id="IPR043128">
    <property type="entry name" value="Rev_trsase/Diguanyl_cyclase"/>
</dbReference>
<evidence type="ECO:0000256" key="2">
    <source>
        <dbReference type="ARBA" id="ARBA00023012"/>
    </source>
</evidence>
<protein>
    <submittedName>
        <fullName evidence="7">Diguanylate cyclase (GGDEF) domain-containing protein</fullName>
    </submittedName>
</protein>
<dbReference type="SMART" id="SM00267">
    <property type="entry name" value="GGDEF"/>
    <property type="match status" value="1"/>
</dbReference>
<keyword evidence="3" id="KW-0238">DNA-binding</keyword>
<dbReference type="Gene3D" id="3.30.70.270">
    <property type="match status" value="1"/>
</dbReference>
<evidence type="ECO:0000313" key="8">
    <source>
        <dbReference type="Proteomes" id="UP000185812"/>
    </source>
</evidence>
<dbReference type="PANTHER" id="PTHR48111:SF40">
    <property type="entry name" value="PHOSPHATE REGULON TRANSCRIPTIONAL REGULATORY PROTEIN PHOB"/>
    <property type="match status" value="1"/>
</dbReference>
<dbReference type="GO" id="GO:0032993">
    <property type="term" value="C:protein-DNA complex"/>
    <property type="evidence" value="ECO:0007669"/>
    <property type="project" value="TreeGrafter"/>
</dbReference>
<gene>
    <name evidence="7" type="ORF">SAMN04488087_1847</name>
</gene>
<evidence type="ECO:0000256" key="3">
    <source>
        <dbReference type="ARBA" id="ARBA00023125"/>
    </source>
</evidence>
<dbReference type="PROSITE" id="PS50110">
    <property type="entry name" value="RESPONSE_REGULATORY"/>
    <property type="match status" value="2"/>
</dbReference>
<dbReference type="GO" id="GO:0005829">
    <property type="term" value="C:cytosol"/>
    <property type="evidence" value="ECO:0007669"/>
    <property type="project" value="TreeGrafter"/>
</dbReference>
<keyword evidence="1 4" id="KW-0597">Phosphoprotein</keyword>
<feature type="domain" description="GGDEF" evidence="6">
    <location>
        <begin position="291"/>
        <end position="425"/>
    </location>
</feature>
<dbReference type="SUPFAM" id="SSF52172">
    <property type="entry name" value="CheY-like"/>
    <property type="match status" value="2"/>
</dbReference>
<feature type="modified residue" description="4-aspartylphosphate" evidence="4">
    <location>
        <position position="482"/>
    </location>
</feature>
<dbReference type="Pfam" id="PF00990">
    <property type="entry name" value="GGDEF"/>
    <property type="match status" value="1"/>
</dbReference>
<dbReference type="Gene3D" id="3.40.50.2300">
    <property type="match status" value="2"/>
</dbReference>
<feature type="domain" description="Response regulatory" evidence="5">
    <location>
        <begin position="433"/>
        <end position="549"/>
    </location>
</feature>
<keyword evidence="8" id="KW-1185">Reference proteome</keyword>
<dbReference type="GO" id="GO:0000976">
    <property type="term" value="F:transcription cis-regulatory region binding"/>
    <property type="evidence" value="ECO:0007669"/>
    <property type="project" value="TreeGrafter"/>
</dbReference>
<dbReference type="GO" id="GO:0000156">
    <property type="term" value="F:phosphorelay response regulator activity"/>
    <property type="evidence" value="ECO:0007669"/>
    <property type="project" value="TreeGrafter"/>
</dbReference>
<dbReference type="GO" id="GO:0006355">
    <property type="term" value="P:regulation of DNA-templated transcription"/>
    <property type="evidence" value="ECO:0007669"/>
    <property type="project" value="TreeGrafter"/>
</dbReference>
<evidence type="ECO:0000256" key="1">
    <source>
        <dbReference type="ARBA" id="ARBA00022553"/>
    </source>
</evidence>
<evidence type="ECO:0000259" key="6">
    <source>
        <dbReference type="PROSITE" id="PS50887"/>
    </source>
</evidence>
<dbReference type="AlphaFoldDB" id="A0A1M6USV5"/>
<dbReference type="RefSeq" id="WP_218587573.1">
    <property type="nucleotide sequence ID" value="NZ_FRAU01000005.1"/>
</dbReference>
<sequence length="560" mass="62636">MRFDPPYHCFLQQPASWMSSVKHKAATSSDRAVPLLPPGQRKGQLEELLALLDVLEVVQAGLKDGSAEAFSSLQRLLQALHGIARRYPSLRLRQALQAISGHAHRNDPNALEQLLKQLTDVVAALQEIIEQMAIPESHLLLIEPDEETAALLQTMLTGPGRTVSVARTAAEARNLLQQTPATLIIMELNLPDEDGRNLLLWLRGRSLTASTPVIILSDRTEPHVKAECYALGADAYFEKPFDPVNFMATVTAHLTHHTVRHGVDPLTGVLDRAALEEAFLHARKVYPPDRFPICIALIDFDNLQAINRRHGPDLADAVLQQGVQLLASVLRPSDLIGRWTSDTFCVLFLNTPLEEAMRCLERALMALRQTPFQGHQGQPFFATFSACVLQVRPSHDSLAQLVAEAQRCLERLGDRRQGRLITPETTITPEKRRVLVVEDDEDIATLIHYRLTRDGFEVVHFANGREALTWARQNVADLVILDLKLPGMDGFELLHHLRQLPAYTATPIIILTCLNQEQHVLRGFELGADDYMVKPFSPVELSARVRRLLERHPTPTSMDD</sequence>
<feature type="domain" description="Response regulatory" evidence="5">
    <location>
        <begin position="138"/>
        <end position="254"/>
    </location>
</feature>
<dbReference type="Proteomes" id="UP000185812">
    <property type="component" value="Unassembled WGS sequence"/>
</dbReference>
<dbReference type="CDD" id="cd17574">
    <property type="entry name" value="REC_OmpR"/>
    <property type="match status" value="1"/>
</dbReference>
<dbReference type="InterPro" id="IPR039420">
    <property type="entry name" value="WalR-like"/>
</dbReference>
<dbReference type="EMBL" id="FRAU01000005">
    <property type="protein sequence ID" value="SHK72290.1"/>
    <property type="molecule type" value="Genomic_DNA"/>
</dbReference>
<dbReference type="SMART" id="SM00448">
    <property type="entry name" value="REC"/>
    <property type="match status" value="2"/>
</dbReference>
<dbReference type="STRING" id="633813.SAMN04488087_1847"/>
<dbReference type="SUPFAM" id="SSF55073">
    <property type="entry name" value="Nucleotide cyclase"/>
    <property type="match status" value="1"/>
</dbReference>
<dbReference type="InterPro" id="IPR000160">
    <property type="entry name" value="GGDEF_dom"/>
</dbReference>
<dbReference type="Pfam" id="PF00072">
    <property type="entry name" value="Response_reg"/>
    <property type="match status" value="2"/>
</dbReference>
<dbReference type="PANTHER" id="PTHR48111">
    <property type="entry name" value="REGULATOR OF RPOS"/>
    <property type="match status" value="1"/>
</dbReference>
<evidence type="ECO:0000313" key="7">
    <source>
        <dbReference type="EMBL" id="SHK72290.1"/>
    </source>
</evidence>
<proteinExistence type="predicted"/>
<reference evidence="8" key="1">
    <citation type="submission" date="2016-11" db="EMBL/GenBank/DDBJ databases">
        <authorList>
            <person name="Varghese N."/>
            <person name="Submissions S."/>
        </authorList>
    </citation>
    <scope>NUCLEOTIDE SEQUENCE [LARGE SCALE GENOMIC DNA]</scope>
    <source>
        <strain evidence="8">DSM 22212</strain>
    </source>
</reference>
<accession>A0A1M6USV5</accession>
<dbReference type="InterPro" id="IPR011006">
    <property type="entry name" value="CheY-like_superfamily"/>
</dbReference>
<name>A0A1M6USV5_9BACT</name>
<dbReference type="InterPro" id="IPR029787">
    <property type="entry name" value="Nucleotide_cyclase"/>
</dbReference>
<dbReference type="PROSITE" id="PS50887">
    <property type="entry name" value="GGDEF"/>
    <property type="match status" value="1"/>
</dbReference>
<dbReference type="CDD" id="cd00156">
    <property type="entry name" value="REC"/>
    <property type="match status" value="1"/>
</dbReference>
<dbReference type="InterPro" id="IPR001789">
    <property type="entry name" value="Sig_transdc_resp-reg_receiver"/>
</dbReference>
<organism evidence="7 8">
    <name type="scientific">Rhodothermus profundi</name>
    <dbReference type="NCBI Taxonomy" id="633813"/>
    <lineage>
        <taxon>Bacteria</taxon>
        <taxon>Pseudomonadati</taxon>
        <taxon>Rhodothermota</taxon>
        <taxon>Rhodothermia</taxon>
        <taxon>Rhodothermales</taxon>
        <taxon>Rhodothermaceae</taxon>
        <taxon>Rhodothermus</taxon>
    </lineage>
</organism>
<evidence type="ECO:0000259" key="5">
    <source>
        <dbReference type="PROSITE" id="PS50110"/>
    </source>
</evidence>
<keyword evidence="2" id="KW-0902">Two-component regulatory system</keyword>